<evidence type="ECO:0008006" key="5">
    <source>
        <dbReference type="Google" id="ProtNLM"/>
    </source>
</evidence>
<dbReference type="FunFam" id="1.25.40.10:FF:000285">
    <property type="entry name" value="Pentatricopeptide repeat-containing protein, chloroplastic"/>
    <property type="match status" value="1"/>
</dbReference>
<sequence length="413" mass="46763">MEMIAHTNAAPLHLNNMNAQFKNVNNFSANPKTQIQLPLHRPEYKQPLKTVRITKKPNPKPVATTSDILRLMDGLKLPIPIDIYTSLIKECTKSGDPLKAIELHEHIRRSRIRLSLPLMNRILLMYVSGGCLEHAHQVFDEMFVRDFNSWAILIAGCVENGEDDGAIELFIKMLRDKELENAGANEMGFSVPGILVCVLKACLNTMDFEVGRQVHGWLWKMGFSRNACLSSFLISFYGKMKHYEGAQSVFEQVCHPDTAVWTSRIVNCCSNDNFEGAANVFKEMGREGVRKNEYTFSTVIKACRRMGDIRYGRQVHANAMKLGLESHSFVQCALVDLYGKCGFVSDAARVFEIGPSKKNNACYNAMFTNYMQHGHFVEAIKTLYQMKIAGVRPRKSMFNQVRFACGETLLELM</sequence>
<evidence type="ECO:0000256" key="1">
    <source>
        <dbReference type="ARBA" id="ARBA00022737"/>
    </source>
</evidence>
<dbReference type="Gene3D" id="1.25.40.10">
    <property type="entry name" value="Tetratricopeptide repeat domain"/>
    <property type="match status" value="2"/>
</dbReference>
<keyword evidence="4" id="KW-1185">Reference proteome</keyword>
<dbReference type="EMBL" id="SDAM02003674">
    <property type="protein sequence ID" value="KAH6820446.1"/>
    <property type="molecule type" value="Genomic_DNA"/>
</dbReference>
<feature type="repeat" description="PPR" evidence="2">
    <location>
        <begin position="80"/>
        <end position="114"/>
    </location>
</feature>
<feature type="repeat" description="PPR" evidence="2">
    <location>
        <begin position="257"/>
        <end position="291"/>
    </location>
</feature>
<dbReference type="InterPro" id="IPR011990">
    <property type="entry name" value="TPR-like_helical_dom_sf"/>
</dbReference>
<dbReference type="PANTHER" id="PTHR47926:SF361">
    <property type="entry name" value="PENTACOTRIPEPTIDE-REPEAT REGION OF PRORP DOMAIN-CONTAINING PROTEIN"/>
    <property type="match status" value="1"/>
</dbReference>
<dbReference type="NCBIfam" id="TIGR00756">
    <property type="entry name" value="PPR"/>
    <property type="match status" value="2"/>
</dbReference>
<dbReference type="Pfam" id="PF13041">
    <property type="entry name" value="PPR_2"/>
    <property type="match status" value="1"/>
</dbReference>
<organism evidence="3 4">
    <name type="scientific">Perilla frutescens var. hirtella</name>
    <name type="common">Perilla citriodora</name>
    <name type="synonym">Perilla setoyensis</name>
    <dbReference type="NCBI Taxonomy" id="608512"/>
    <lineage>
        <taxon>Eukaryota</taxon>
        <taxon>Viridiplantae</taxon>
        <taxon>Streptophyta</taxon>
        <taxon>Embryophyta</taxon>
        <taxon>Tracheophyta</taxon>
        <taxon>Spermatophyta</taxon>
        <taxon>Magnoliopsida</taxon>
        <taxon>eudicotyledons</taxon>
        <taxon>Gunneridae</taxon>
        <taxon>Pentapetalae</taxon>
        <taxon>asterids</taxon>
        <taxon>lamiids</taxon>
        <taxon>Lamiales</taxon>
        <taxon>Lamiaceae</taxon>
        <taxon>Nepetoideae</taxon>
        <taxon>Elsholtzieae</taxon>
        <taxon>Perilla</taxon>
    </lineage>
</organism>
<reference evidence="3 4" key="1">
    <citation type="journal article" date="2021" name="Nat. Commun.">
        <title>Incipient diploidization of the medicinal plant Perilla within 10,000 years.</title>
        <authorList>
            <person name="Zhang Y."/>
            <person name="Shen Q."/>
            <person name="Leng L."/>
            <person name="Zhang D."/>
            <person name="Chen S."/>
            <person name="Shi Y."/>
            <person name="Ning Z."/>
            <person name="Chen S."/>
        </authorList>
    </citation>
    <scope>NUCLEOTIDE SEQUENCE [LARGE SCALE GENOMIC DNA]</scope>
    <source>
        <strain evidence="4">cv. PC099</strain>
    </source>
</reference>
<feature type="repeat" description="PPR" evidence="2">
    <location>
        <begin position="359"/>
        <end position="393"/>
    </location>
</feature>
<evidence type="ECO:0000313" key="4">
    <source>
        <dbReference type="Proteomes" id="UP001190926"/>
    </source>
</evidence>
<proteinExistence type="predicted"/>
<dbReference type="GO" id="GO:0009451">
    <property type="term" value="P:RNA modification"/>
    <property type="evidence" value="ECO:0007669"/>
    <property type="project" value="InterPro"/>
</dbReference>
<dbReference type="PROSITE" id="PS51375">
    <property type="entry name" value="PPR"/>
    <property type="match status" value="3"/>
</dbReference>
<dbReference type="Pfam" id="PF01535">
    <property type="entry name" value="PPR"/>
    <property type="match status" value="4"/>
</dbReference>
<dbReference type="AlphaFoldDB" id="A0AAD4ISQ2"/>
<dbReference type="InterPro" id="IPR046960">
    <property type="entry name" value="PPR_At4g14850-like_plant"/>
</dbReference>
<gene>
    <name evidence="3" type="ORF">C2S53_002604</name>
</gene>
<protein>
    <recommendedName>
        <fullName evidence="5">Pentatricopeptide repeat-containing protein</fullName>
    </recommendedName>
</protein>
<dbReference type="InterPro" id="IPR002885">
    <property type="entry name" value="PPR_rpt"/>
</dbReference>
<dbReference type="Proteomes" id="UP001190926">
    <property type="component" value="Unassembled WGS sequence"/>
</dbReference>
<name>A0AAD4ISQ2_PERFH</name>
<accession>A0AAD4ISQ2</accession>
<dbReference type="GO" id="GO:0003723">
    <property type="term" value="F:RNA binding"/>
    <property type="evidence" value="ECO:0007669"/>
    <property type="project" value="InterPro"/>
</dbReference>
<keyword evidence="1" id="KW-0677">Repeat</keyword>
<comment type="caution">
    <text evidence="3">The sequence shown here is derived from an EMBL/GenBank/DDBJ whole genome shotgun (WGS) entry which is preliminary data.</text>
</comment>
<evidence type="ECO:0000256" key="2">
    <source>
        <dbReference type="PROSITE-ProRule" id="PRU00708"/>
    </source>
</evidence>
<dbReference type="PANTHER" id="PTHR47926">
    <property type="entry name" value="PENTATRICOPEPTIDE REPEAT-CONTAINING PROTEIN"/>
    <property type="match status" value="1"/>
</dbReference>
<evidence type="ECO:0000313" key="3">
    <source>
        <dbReference type="EMBL" id="KAH6820446.1"/>
    </source>
</evidence>